<dbReference type="RefSeq" id="WP_301855128.1">
    <property type="nucleotide sequence ID" value="NZ_JAUJWU010000001.1"/>
</dbReference>
<keyword evidence="2" id="KW-1185">Reference proteome</keyword>
<proteinExistence type="predicted"/>
<evidence type="ECO:0000313" key="1">
    <source>
        <dbReference type="EMBL" id="MDN7244663.1"/>
    </source>
</evidence>
<organism evidence="1 2">
    <name type="scientific">Planococcus shenhongbingii</name>
    <dbReference type="NCBI Taxonomy" id="3058398"/>
    <lineage>
        <taxon>Bacteria</taxon>
        <taxon>Bacillati</taxon>
        <taxon>Bacillota</taxon>
        <taxon>Bacilli</taxon>
        <taxon>Bacillales</taxon>
        <taxon>Caryophanaceae</taxon>
        <taxon>Planococcus</taxon>
    </lineage>
</organism>
<sequence length="52" mass="6083">MSRTNQVNIIKDHSRDYQVIFFKSQEEFAKALKEGTGAFEETGFIEELIEKE</sequence>
<dbReference type="EMBL" id="JAUJWU010000001">
    <property type="protein sequence ID" value="MDN7244663.1"/>
    <property type="molecule type" value="Genomic_DNA"/>
</dbReference>
<gene>
    <name evidence="1" type="ORF">QWY13_04075</name>
</gene>
<dbReference type="Proteomes" id="UP001172142">
    <property type="component" value="Unassembled WGS sequence"/>
</dbReference>
<protein>
    <submittedName>
        <fullName evidence="1">Uncharacterized protein</fullName>
    </submittedName>
</protein>
<reference evidence="1 2" key="1">
    <citation type="submission" date="2023-07" db="EMBL/GenBank/DDBJ databases">
        <title>Novel species in genus Planococcus.</title>
        <authorList>
            <person name="Ning S."/>
        </authorList>
    </citation>
    <scope>NUCLEOTIDE SEQUENCE [LARGE SCALE GENOMIC DNA]</scope>
    <source>
        <strain evidence="1 2">N017</strain>
    </source>
</reference>
<evidence type="ECO:0000313" key="2">
    <source>
        <dbReference type="Proteomes" id="UP001172142"/>
    </source>
</evidence>
<comment type="caution">
    <text evidence="1">The sequence shown here is derived from an EMBL/GenBank/DDBJ whole genome shotgun (WGS) entry which is preliminary data.</text>
</comment>
<name>A0ABT8N9U1_9BACL</name>
<accession>A0ABT8N9U1</accession>